<evidence type="ECO:0000256" key="5">
    <source>
        <dbReference type="ARBA" id="ARBA00022915"/>
    </source>
</evidence>
<comment type="catalytic activity">
    <reaction evidence="12 13">
        <text>(S)-2,3,4,5-tetrahydrodipicolinate + NAD(+) + H2O = (2S,4S)-4-hydroxy-2,3,4,5-tetrahydrodipicolinate + NADH + H(+)</text>
        <dbReference type="Rhea" id="RHEA:35323"/>
        <dbReference type="ChEBI" id="CHEBI:15377"/>
        <dbReference type="ChEBI" id="CHEBI:15378"/>
        <dbReference type="ChEBI" id="CHEBI:16845"/>
        <dbReference type="ChEBI" id="CHEBI:57540"/>
        <dbReference type="ChEBI" id="CHEBI:57945"/>
        <dbReference type="ChEBI" id="CHEBI:67139"/>
        <dbReference type="EC" id="1.17.1.8"/>
    </reaction>
</comment>
<dbReference type="SUPFAM" id="SSF55347">
    <property type="entry name" value="Glyceraldehyde-3-phosphate dehydrogenase-like, C-terminal domain"/>
    <property type="match status" value="1"/>
</dbReference>
<dbReference type="Gene3D" id="3.40.50.720">
    <property type="entry name" value="NAD(P)-binding Rossmann-like Domain"/>
    <property type="match status" value="1"/>
</dbReference>
<evidence type="ECO:0000313" key="17">
    <source>
        <dbReference type="Proteomes" id="UP001177080"/>
    </source>
</evidence>
<evidence type="ECO:0000256" key="13">
    <source>
        <dbReference type="HAMAP-Rule" id="MF_00102"/>
    </source>
</evidence>
<keyword evidence="3 13" id="KW-0028">Amino-acid biosynthesis</keyword>
<evidence type="ECO:0000259" key="15">
    <source>
        <dbReference type="Pfam" id="PF05173"/>
    </source>
</evidence>
<feature type="binding site" evidence="13">
    <location>
        <begin position="11"/>
        <end position="16"/>
    </location>
    <ligand>
        <name>NAD(+)</name>
        <dbReference type="ChEBI" id="CHEBI:57540"/>
    </ligand>
</feature>
<protein>
    <recommendedName>
        <fullName evidence="10 13">4-hydroxy-tetrahydrodipicolinate reductase</fullName>
        <shortName evidence="13">HTPA reductase</shortName>
        <ecNumber evidence="10 13">1.17.1.8</ecNumber>
    </recommendedName>
</protein>
<feature type="active site" description="Proton donor/acceptor" evidence="13">
    <location>
        <position position="144"/>
    </location>
</feature>
<dbReference type="GO" id="GO:0008839">
    <property type="term" value="F:4-hydroxy-tetrahydrodipicolinate reductase"/>
    <property type="evidence" value="ECO:0007669"/>
    <property type="project" value="UniProtKB-EC"/>
</dbReference>
<comment type="subcellular location">
    <subcellularLocation>
        <location evidence="13">Cytoplasm</location>
    </subcellularLocation>
</comment>
<comment type="similarity">
    <text evidence="1 13">Belongs to the DapB family.</text>
</comment>
<keyword evidence="5 13" id="KW-0220">Diaminopimelate biosynthesis</keyword>
<feature type="active site" description="Proton donor" evidence="13">
    <location>
        <position position="148"/>
    </location>
</feature>
<dbReference type="Gene3D" id="3.30.360.10">
    <property type="entry name" value="Dihydrodipicolinate Reductase, domain 2"/>
    <property type="match status" value="1"/>
</dbReference>
<evidence type="ECO:0000313" key="16">
    <source>
        <dbReference type="EMBL" id="MDO6120884.1"/>
    </source>
</evidence>
<dbReference type="NCBIfam" id="TIGR00036">
    <property type="entry name" value="dapB"/>
    <property type="match status" value="1"/>
</dbReference>
<evidence type="ECO:0000256" key="10">
    <source>
        <dbReference type="ARBA" id="ARBA00038983"/>
    </source>
</evidence>
<evidence type="ECO:0000256" key="9">
    <source>
        <dbReference type="ARBA" id="ARBA00037922"/>
    </source>
</evidence>
<feature type="binding site" evidence="13">
    <location>
        <begin position="86"/>
        <end position="88"/>
    </location>
    <ligand>
        <name>NAD(+)</name>
        <dbReference type="ChEBI" id="CHEBI:57540"/>
    </ligand>
</feature>
<dbReference type="PANTHER" id="PTHR20836">
    <property type="entry name" value="DIHYDRODIPICOLINATE REDUCTASE"/>
    <property type="match status" value="1"/>
</dbReference>
<sequence length="257" mass="26845">MTLPIKVAVAGSRGRMGQTIVAVLQSDEAVDYIGGIGRPGQVDADFIDIETAVETADVIIDFSTAASAATLAERCARRGGPALVIGATGFDRGEEDRIAAAARQIPILRSGNFSIGLNMLTGLVSQLSGILPAETWDIEIVEAHHRRKVDAPSGTALMIGEAAALGRAVPLETVERRGRDGLTGVRPQGEIGFSAVRGGGIVGEHSVIFASEEEVITISHAALGRDMFARGALAATRWIVGKPSGEYTMSDVLNSDQ</sequence>
<dbReference type="InterPro" id="IPR022663">
    <property type="entry name" value="DapB_C"/>
</dbReference>
<feature type="binding site" evidence="13">
    <location>
        <position position="145"/>
    </location>
    <ligand>
        <name>(S)-2,3,4,5-tetrahydrodipicolinate</name>
        <dbReference type="ChEBI" id="CHEBI:16845"/>
    </ligand>
</feature>
<gene>
    <name evidence="13 16" type="primary">dapB</name>
    <name evidence="16" type="ORF">GB928_006775</name>
</gene>
<keyword evidence="4 13" id="KW-0521">NADP</keyword>
<dbReference type="HAMAP" id="MF_00102">
    <property type="entry name" value="DapB"/>
    <property type="match status" value="1"/>
</dbReference>
<comment type="caution">
    <text evidence="13">Lacks conserved residue(s) required for the propagation of feature annotation.</text>
</comment>
<evidence type="ECO:0000256" key="12">
    <source>
        <dbReference type="ARBA" id="ARBA00049396"/>
    </source>
</evidence>
<feature type="binding site" evidence="13">
    <location>
        <position position="38"/>
    </location>
    <ligand>
        <name>NADP(+)</name>
        <dbReference type="ChEBI" id="CHEBI:58349"/>
    </ligand>
</feature>
<evidence type="ECO:0000256" key="3">
    <source>
        <dbReference type="ARBA" id="ARBA00022605"/>
    </source>
</evidence>
<comment type="catalytic activity">
    <reaction evidence="11 13">
        <text>(S)-2,3,4,5-tetrahydrodipicolinate + NADP(+) + H2O = (2S,4S)-4-hydroxy-2,3,4,5-tetrahydrodipicolinate + NADPH + H(+)</text>
        <dbReference type="Rhea" id="RHEA:35331"/>
        <dbReference type="ChEBI" id="CHEBI:15377"/>
        <dbReference type="ChEBI" id="CHEBI:15378"/>
        <dbReference type="ChEBI" id="CHEBI:16845"/>
        <dbReference type="ChEBI" id="CHEBI:57783"/>
        <dbReference type="ChEBI" id="CHEBI:58349"/>
        <dbReference type="ChEBI" id="CHEBI:67139"/>
        <dbReference type="EC" id="1.17.1.8"/>
    </reaction>
</comment>
<comment type="subunit">
    <text evidence="13">Homotetramer.</text>
</comment>
<dbReference type="PANTHER" id="PTHR20836:SF0">
    <property type="entry name" value="4-HYDROXY-TETRAHYDRODIPICOLINATE REDUCTASE 1, CHLOROPLASTIC-RELATED"/>
    <property type="match status" value="1"/>
</dbReference>
<dbReference type="SUPFAM" id="SSF51735">
    <property type="entry name" value="NAD(P)-binding Rossmann-fold domains"/>
    <property type="match status" value="1"/>
</dbReference>
<evidence type="ECO:0000256" key="2">
    <source>
        <dbReference type="ARBA" id="ARBA00022490"/>
    </source>
</evidence>
<dbReference type="EMBL" id="WHSC02000002">
    <property type="protein sequence ID" value="MDO6120884.1"/>
    <property type="molecule type" value="Genomic_DNA"/>
</dbReference>
<dbReference type="PROSITE" id="PS01298">
    <property type="entry name" value="DAPB"/>
    <property type="match status" value="1"/>
</dbReference>
<dbReference type="EC" id="1.17.1.8" evidence="10 13"/>
<comment type="caution">
    <text evidence="13">Was originally thought to be a dihydrodipicolinate reductase (DHDPR), catalyzing the conversion of dihydrodipicolinate to tetrahydrodipicolinate. However, it was shown in E.coli that the substrate of the enzymatic reaction is not dihydrodipicolinate (DHDP) but in fact (2S,4S)-4-hydroxy-2,3,4,5-tetrahydrodipicolinic acid (HTPA), the product released by the DapA-catalyzed reaction.</text>
</comment>
<comment type="function">
    <text evidence="13">Catalyzes the conversion of 4-hydroxy-tetrahydrodipicolinate (HTPA) to tetrahydrodipicolinate.</text>
</comment>
<keyword evidence="8 13" id="KW-0457">Lysine biosynthesis</keyword>
<keyword evidence="6 13" id="KW-0560">Oxidoreductase</keyword>
<organism evidence="16 17">
    <name type="scientific">Shinella curvata</name>
    <dbReference type="NCBI Taxonomy" id="1817964"/>
    <lineage>
        <taxon>Bacteria</taxon>
        <taxon>Pseudomonadati</taxon>
        <taxon>Pseudomonadota</taxon>
        <taxon>Alphaproteobacteria</taxon>
        <taxon>Hyphomicrobiales</taxon>
        <taxon>Rhizobiaceae</taxon>
        <taxon>Shinella</taxon>
    </lineage>
</organism>
<proteinExistence type="inferred from homology"/>
<feature type="binding site" evidence="13">
    <location>
        <begin position="110"/>
        <end position="113"/>
    </location>
    <ligand>
        <name>NAD(+)</name>
        <dbReference type="ChEBI" id="CHEBI:57540"/>
    </ligand>
</feature>
<name>A0ABT8XAW4_9HYPH</name>
<dbReference type="CDD" id="cd02274">
    <property type="entry name" value="DHDPR_N"/>
    <property type="match status" value="1"/>
</dbReference>
<dbReference type="Proteomes" id="UP001177080">
    <property type="component" value="Unassembled WGS sequence"/>
</dbReference>
<keyword evidence="7 13" id="KW-0520">NAD</keyword>
<evidence type="ECO:0000256" key="6">
    <source>
        <dbReference type="ARBA" id="ARBA00023002"/>
    </source>
</evidence>
<evidence type="ECO:0000256" key="8">
    <source>
        <dbReference type="ARBA" id="ARBA00023154"/>
    </source>
</evidence>
<dbReference type="InterPro" id="IPR036291">
    <property type="entry name" value="NAD(P)-bd_dom_sf"/>
</dbReference>
<comment type="pathway">
    <text evidence="9 13">Amino-acid biosynthesis; L-lysine biosynthesis via DAP pathway; (S)-tetrahydrodipicolinate from L-aspartate: step 4/4.</text>
</comment>
<feature type="domain" description="Dihydrodipicolinate reductase C-terminal" evidence="15">
    <location>
        <begin position="116"/>
        <end position="253"/>
    </location>
</feature>
<reference evidence="16" key="1">
    <citation type="submission" date="2022-04" db="EMBL/GenBank/DDBJ databases">
        <title>Shinella lacus sp. nov., a novel member of the genus Shinella from water.</title>
        <authorList>
            <person name="Deng Y."/>
        </authorList>
    </citation>
    <scope>NUCLEOTIDE SEQUENCE</scope>
    <source>
        <strain evidence="16">JCM 31239</strain>
    </source>
</reference>
<accession>A0ABT8XAW4</accession>
<dbReference type="PIRSF" id="PIRSF000161">
    <property type="entry name" value="DHPR"/>
    <property type="match status" value="1"/>
</dbReference>
<dbReference type="RefSeq" id="WP_244761685.1">
    <property type="nucleotide sequence ID" value="NZ_JALJCJ010000004.1"/>
</dbReference>
<evidence type="ECO:0000256" key="11">
    <source>
        <dbReference type="ARBA" id="ARBA00049080"/>
    </source>
</evidence>
<evidence type="ECO:0000256" key="7">
    <source>
        <dbReference type="ARBA" id="ARBA00023027"/>
    </source>
</evidence>
<evidence type="ECO:0000256" key="4">
    <source>
        <dbReference type="ARBA" id="ARBA00022857"/>
    </source>
</evidence>
<dbReference type="Pfam" id="PF05173">
    <property type="entry name" value="DapB_C"/>
    <property type="match status" value="1"/>
</dbReference>
<dbReference type="InterPro" id="IPR000846">
    <property type="entry name" value="DapB_N"/>
</dbReference>
<comment type="caution">
    <text evidence="16">The sequence shown here is derived from an EMBL/GenBank/DDBJ whole genome shotgun (WGS) entry which is preliminary data.</text>
</comment>
<dbReference type="Pfam" id="PF01113">
    <property type="entry name" value="DapB_N"/>
    <property type="match status" value="1"/>
</dbReference>
<dbReference type="InterPro" id="IPR023940">
    <property type="entry name" value="DHDPR_bac"/>
</dbReference>
<keyword evidence="17" id="KW-1185">Reference proteome</keyword>
<dbReference type="InterPro" id="IPR022664">
    <property type="entry name" value="DapB_N_CS"/>
</dbReference>
<evidence type="ECO:0000256" key="1">
    <source>
        <dbReference type="ARBA" id="ARBA00006642"/>
    </source>
</evidence>
<feature type="binding site" evidence="13">
    <location>
        <begin position="154"/>
        <end position="155"/>
    </location>
    <ligand>
        <name>(S)-2,3,4,5-tetrahydrodipicolinate</name>
        <dbReference type="ChEBI" id="CHEBI:16845"/>
    </ligand>
</feature>
<evidence type="ECO:0000259" key="14">
    <source>
        <dbReference type="Pfam" id="PF01113"/>
    </source>
</evidence>
<feature type="domain" description="Dihydrodipicolinate reductase N-terminal" evidence="14">
    <location>
        <begin position="5"/>
        <end position="113"/>
    </location>
</feature>
<keyword evidence="2 13" id="KW-0963">Cytoplasm</keyword>